<name>A0ACD1FGN6_MYCFR</name>
<protein>
    <submittedName>
        <fullName evidence="1">AAA family ATPase</fullName>
    </submittedName>
</protein>
<dbReference type="EMBL" id="CP081673">
    <property type="protein sequence ID" value="QZH66161.1"/>
    <property type="molecule type" value="Genomic_DNA"/>
</dbReference>
<reference evidence="1" key="1">
    <citation type="submission" date="2021-07" db="EMBL/GenBank/DDBJ databases">
        <title>Complete Genome Sequences of Mycobacterium farcinogenes Isolated from Clinical Specimens from Patients in Thailand.</title>
        <authorList>
            <person name="Sodsai P."/>
        </authorList>
    </citation>
    <scope>NUCLEOTIDE SEQUENCE</scope>
    <source>
        <strain evidence="1">BKK/CU-MFGFA-001</strain>
    </source>
</reference>
<evidence type="ECO:0000313" key="1">
    <source>
        <dbReference type="EMBL" id="QZH66161.1"/>
    </source>
</evidence>
<gene>
    <name evidence="1" type="ORF">K6L26_00005</name>
</gene>
<keyword evidence="2" id="KW-1185">Reference proteome</keyword>
<proteinExistence type="predicted"/>
<organism evidence="1 2">
    <name type="scientific">Mycolicibacterium farcinogenes</name>
    <name type="common">Mycobacterium farcinogenes</name>
    <dbReference type="NCBI Taxonomy" id="1802"/>
    <lineage>
        <taxon>Bacteria</taxon>
        <taxon>Bacillati</taxon>
        <taxon>Actinomycetota</taxon>
        <taxon>Actinomycetes</taxon>
        <taxon>Mycobacteriales</taxon>
        <taxon>Mycobacteriaceae</taxon>
        <taxon>Mycolicibacterium</taxon>
    </lineage>
</organism>
<evidence type="ECO:0000313" key="2">
    <source>
        <dbReference type="Proteomes" id="UP000825598"/>
    </source>
</evidence>
<dbReference type="Proteomes" id="UP000825598">
    <property type="component" value="Chromosome"/>
</dbReference>
<sequence>MSHDDNVRKLAGKFKLDHRYANYGPILQSIEIHGFRGIADLTLDFQSPITALSGLNGTGKSTIAQLASCAYRKAVTAALSRFYIKDFFPVSAADPSPFSDDAQVVYSYCVERGAEPQKVTVSRKAKEWSGYKRQPERSCYYIGFTQFIPKVERRDLSIYGGHRIQLGTSRELPNDAANNVATILGLPYDELGFTEVTHSNRTAELAMATRNGKRYSENHMGFGEGRVVYMVNTMEGAPAQSLFVLEEPETSLHGEAQRRLARYLVDVAGRRGHQIILTTHSAAILMEFGRDSVVYLKRQPDGLIDAATGLSTYQIDAYLHGDARDNERAIVCVEDEFSRRLTIEIIRSCNSDLLSGVQVLDVGDAQNIPSAVSLLRKAGTRAVGLYDGDIKVGDLKDLKPFIANLPGGVAPETLVFGCTEVEEYFKSNHSISVAEVMSGVGDHHDYIRVLAKKLMLDETYIAIEVCRIYASTRDASEFASTGEFLRKTLGDRR</sequence>
<accession>A0ACD1FGN6</accession>